<dbReference type="RefSeq" id="WP_203148380.1">
    <property type="nucleotide sequence ID" value="NZ_JAEVHL010000040.1"/>
</dbReference>
<gene>
    <name evidence="2" type="ORF">JM949_11540</name>
</gene>
<feature type="compositionally biased region" description="Low complexity" evidence="1">
    <location>
        <begin position="62"/>
        <end position="79"/>
    </location>
</feature>
<organism evidence="2 3">
    <name type="scientific">Micromonospora tarensis</name>
    <dbReference type="NCBI Taxonomy" id="2806100"/>
    <lineage>
        <taxon>Bacteria</taxon>
        <taxon>Bacillati</taxon>
        <taxon>Actinomycetota</taxon>
        <taxon>Actinomycetes</taxon>
        <taxon>Micromonosporales</taxon>
        <taxon>Micromonosporaceae</taxon>
        <taxon>Micromonospora</taxon>
    </lineage>
</organism>
<feature type="compositionally biased region" description="Basic and acidic residues" evidence="1">
    <location>
        <begin position="32"/>
        <end position="42"/>
    </location>
</feature>
<proteinExistence type="predicted"/>
<accession>A0ABS1YF23</accession>
<feature type="region of interest" description="Disordered" evidence="1">
    <location>
        <begin position="32"/>
        <end position="79"/>
    </location>
</feature>
<protein>
    <submittedName>
        <fullName evidence="2">Uncharacterized protein</fullName>
    </submittedName>
</protein>
<comment type="caution">
    <text evidence="2">The sequence shown here is derived from an EMBL/GenBank/DDBJ whole genome shotgun (WGS) entry which is preliminary data.</text>
</comment>
<evidence type="ECO:0000256" key="1">
    <source>
        <dbReference type="SAM" id="MobiDB-lite"/>
    </source>
</evidence>
<sequence>MTDHADLAHAAVVAAVLGHRLSGATSVLVRGPRGDRTVRVHQDSTPTEVRAQTHPPSPTPESDPSSVDVVLGAPGPAGVGAAATVGRVPVWFARHHGHPAQLQERLDTLAGWLTTHPDRPVREAVLVGPVERGHA</sequence>
<keyword evidence="3" id="KW-1185">Reference proteome</keyword>
<evidence type="ECO:0000313" key="2">
    <source>
        <dbReference type="EMBL" id="MBM0276023.1"/>
    </source>
</evidence>
<reference evidence="2 3" key="1">
    <citation type="submission" date="2021-01" db="EMBL/GenBank/DDBJ databases">
        <title>Draft genome sequence of Micromonospora sp. strain STR1s_6.</title>
        <authorList>
            <person name="Karlyshev A."/>
            <person name="Jawad R."/>
        </authorList>
    </citation>
    <scope>NUCLEOTIDE SEQUENCE [LARGE SCALE GENOMIC DNA]</scope>
    <source>
        <strain evidence="2 3">STR1S-6</strain>
    </source>
</reference>
<dbReference type="Proteomes" id="UP000622245">
    <property type="component" value="Unassembled WGS sequence"/>
</dbReference>
<evidence type="ECO:0000313" key="3">
    <source>
        <dbReference type="Proteomes" id="UP000622245"/>
    </source>
</evidence>
<name>A0ABS1YF23_9ACTN</name>
<feature type="non-terminal residue" evidence="2">
    <location>
        <position position="135"/>
    </location>
</feature>
<dbReference type="EMBL" id="JAEVHL010000040">
    <property type="protein sequence ID" value="MBM0276023.1"/>
    <property type="molecule type" value="Genomic_DNA"/>
</dbReference>